<gene>
    <name evidence="6" type="ORF">NE619_12010</name>
</gene>
<comment type="caution">
    <text evidence="6">The sequence shown here is derived from an EMBL/GenBank/DDBJ whole genome shotgun (WGS) entry which is preliminary data.</text>
</comment>
<dbReference type="SUPFAM" id="SSF110849">
    <property type="entry name" value="ParB/Sulfiredoxin"/>
    <property type="match status" value="1"/>
</dbReference>
<dbReference type="InterPro" id="IPR036086">
    <property type="entry name" value="ParB/Sulfiredoxin_sf"/>
</dbReference>
<name>A0ABT1RRD9_9FIRM</name>
<dbReference type="Pfam" id="PF23552">
    <property type="entry name" value="ParB_C"/>
    <property type="match status" value="1"/>
</dbReference>
<dbReference type="InterPro" id="IPR050336">
    <property type="entry name" value="Chromosome_partition/occlusion"/>
</dbReference>
<evidence type="ECO:0000259" key="5">
    <source>
        <dbReference type="SMART" id="SM00470"/>
    </source>
</evidence>
<evidence type="ECO:0000313" key="7">
    <source>
        <dbReference type="Proteomes" id="UP001524502"/>
    </source>
</evidence>
<dbReference type="InterPro" id="IPR003115">
    <property type="entry name" value="ParB_N"/>
</dbReference>
<keyword evidence="7" id="KW-1185">Reference proteome</keyword>
<dbReference type="Pfam" id="PF17762">
    <property type="entry name" value="HTH_ParB"/>
    <property type="match status" value="1"/>
</dbReference>
<evidence type="ECO:0000256" key="3">
    <source>
        <dbReference type="ARBA" id="ARBA00023125"/>
    </source>
</evidence>
<feature type="compositionally biased region" description="Basic residues" evidence="4">
    <location>
        <begin position="234"/>
        <end position="244"/>
    </location>
</feature>
<dbReference type="InterPro" id="IPR057240">
    <property type="entry name" value="ParB_dimer_C"/>
</dbReference>
<feature type="region of interest" description="Disordered" evidence="4">
    <location>
        <begin position="230"/>
        <end position="249"/>
    </location>
</feature>
<keyword evidence="2" id="KW-0159">Chromosome partition</keyword>
<dbReference type="InterPro" id="IPR041468">
    <property type="entry name" value="HTH_ParB/Spo0J"/>
</dbReference>
<feature type="domain" description="ParB-like N-terminal" evidence="5">
    <location>
        <begin position="40"/>
        <end position="129"/>
    </location>
</feature>
<dbReference type="EMBL" id="JANFXK010000013">
    <property type="protein sequence ID" value="MCQ4637451.1"/>
    <property type="molecule type" value="Genomic_DNA"/>
</dbReference>
<accession>A0ABT1RRD9</accession>
<dbReference type="InterPro" id="IPR004437">
    <property type="entry name" value="ParB/RepB/Spo0J"/>
</dbReference>
<evidence type="ECO:0000256" key="4">
    <source>
        <dbReference type="SAM" id="MobiDB-lite"/>
    </source>
</evidence>
<evidence type="ECO:0000313" key="6">
    <source>
        <dbReference type="EMBL" id="MCQ4637451.1"/>
    </source>
</evidence>
<organism evidence="6 7">
    <name type="scientific">Anaerovorax odorimutans</name>
    <dbReference type="NCBI Taxonomy" id="109327"/>
    <lineage>
        <taxon>Bacteria</taxon>
        <taxon>Bacillati</taxon>
        <taxon>Bacillota</taxon>
        <taxon>Clostridia</taxon>
        <taxon>Peptostreptococcales</taxon>
        <taxon>Anaerovoracaceae</taxon>
        <taxon>Anaerovorax</taxon>
    </lineage>
</organism>
<protein>
    <submittedName>
        <fullName evidence="6">ParB/RepB/Spo0J family partition protein</fullName>
    </submittedName>
</protein>
<dbReference type="RefSeq" id="WP_256132640.1">
    <property type="nucleotide sequence ID" value="NZ_JANFXK010000013.1"/>
</dbReference>
<dbReference type="PANTHER" id="PTHR33375:SF1">
    <property type="entry name" value="CHROMOSOME-PARTITIONING PROTEIN PARB-RELATED"/>
    <property type="match status" value="1"/>
</dbReference>
<keyword evidence="3" id="KW-0238">DNA-binding</keyword>
<dbReference type="Gene3D" id="1.10.10.2830">
    <property type="match status" value="1"/>
</dbReference>
<dbReference type="CDD" id="cd16393">
    <property type="entry name" value="SPO0J_N"/>
    <property type="match status" value="1"/>
</dbReference>
<evidence type="ECO:0000256" key="1">
    <source>
        <dbReference type="ARBA" id="ARBA00006295"/>
    </source>
</evidence>
<sequence>MAAKNRGLGRGLDALFSSSEIDTKEISAEKKEEIQARGIDFININDIKPNENQPRKVFDEEKLQELASSIREHGLIQPVILRKAEKGYEIVAGERRWRACRKAGLKEIPCIIKELTDEQNMLVAIIENMQREDLNPIEEAEGLNQMIGNFGMTQEEVSKSVGKSRPYITNSLRLLKLPEEVRNFVSEGKLTTGHARAIAGIADKEKQIELAEFTIKGELSVREIEKLIKEEHSPKKRNPRKKAAKSADVKRVEEDLKHIIGTKVTLNQSGRKGKIEIEYYSREELERLIELLKTLG</sequence>
<evidence type="ECO:0000256" key="2">
    <source>
        <dbReference type="ARBA" id="ARBA00022829"/>
    </source>
</evidence>
<comment type="similarity">
    <text evidence="1">Belongs to the ParB family.</text>
</comment>
<dbReference type="PANTHER" id="PTHR33375">
    <property type="entry name" value="CHROMOSOME-PARTITIONING PROTEIN PARB-RELATED"/>
    <property type="match status" value="1"/>
</dbReference>
<dbReference type="Gene3D" id="3.90.1530.30">
    <property type="match status" value="1"/>
</dbReference>
<proteinExistence type="inferred from homology"/>
<reference evidence="6 7" key="1">
    <citation type="submission" date="2022-06" db="EMBL/GenBank/DDBJ databases">
        <title>Isolation of gut microbiota from human fecal samples.</title>
        <authorList>
            <person name="Pamer E.G."/>
            <person name="Barat B."/>
            <person name="Waligurski E."/>
            <person name="Medina S."/>
            <person name="Paddock L."/>
            <person name="Mostad J."/>
        </authorList>
    </citation>
    <scope>NUCLEOTIDE SEQUENCE [LARGE SCALE GENOMIC DNA]</scope>
    <source>
        <strain evidence="6 7">SL.3.17</strain>
    </source>
</reference>
<dbReference type="SUPFAM" id="SSF109709">
    <property type="entry name" value="KorB DNA-binding domain-like"/>
    <property type="match status" value="1"/>
</dbReference>
<dbReference type="Pfam" id="PF02195">
    <property type="entry name" value="ParB_N"/>
    <property type="match status" value="1"/>
</dbReference>
<dbReference type="Proteomes" id="UP001524502">
    <property type="component" value="Unassembled WGS sequence"/>
</dbReference>
<dbReference type="SMART" id="SM00470">
    <property type="entry name" value="ParB"/>
    <property type="match status" value="1"/>
</dbReference>
<dbReference type="NCBIfam" id="TIGR00180">
    <property type="entry name" value="parB_part"/>
    <property type="match status" value="1"/>
</dbReference>